<protein>
    <submittedName>
        <fullName evidence="1 3">Uncharacterized protein</fullName>
    </submittedName>
</protein>
<dbReference type="EMBL" id="UZAK01044801">
    <property type="protein sequence ID" value="VDP73011.1"/>
    <property type="molecule type" value="Genomic_DNA"/>
</dbReference>
<dbReference type="STRING" id="6186.A0A183L024"/>
<sequence>MNKWCEVNRTNLTSHNSTRKQNSKCSICYYNLDSFEKALSLLVEFRLIKLEQCNTLKQILKLYYNNENNNGNNTIIDDGIYSKNQYRIPLLTDICYNGCSVRSEKSEYEFDSQQETLDPGFVLLGTRQQGVPVISREPMLPGGFDLVSPSFTVRDVTTELSEPCSPSFLSKCKAKSWPVSVSISIFHLTFDLSGR</sequence>
<name>A0A183L024_9TREM</name>
<reference evidence="3" key="1">
    <citation type="submission" date="2016-06" db="UniProtKB">
        <authorList>
            <consortium name="WormBaseParasite"/>
        </authorList>
    </citation>
    <scope>IDENTIFICATION</scope>
</reference>
<gene>
    <name evidence="1" type="ORF">SCUD_LOCUS20673</name>
</gene>
<evidence type="ECO:0000313" key="1">
    <source>
        <dbReference type="EMBL" id="VDP73011.1"/>
    </source>
</evidence>
<accession>A0A183L024</accession>
<proteinExistence type="predicted"/>
<evidence type="ECO:0000313" key="3">
    <source>
        <dbReference type="WBParaSite" id="SCUD_0002067501-mRNA-1"/>
    </source>
</evidence>
<organism evidence="3">
    <name type="scientific">Schistosoma curassoni</name>
    <dbReference type="NCBI Taxonomy" id="6186"/>
    <lineage>
        <taxon>Eukaryota</taxon>
        <taxon>Metazoa</taxon>
        <taxon>Spiralia</taxon>
        <taxon>Lophotrochozoa</taxon>
        <taxon>Platyhelminthes</taxon>
        <taxon>Trematoda</taxon>
        <taxon>Digenea</taxon>
        <taxon>Strigeidida</taxon>
        <taxon>Schistosomatoidea</taxon>
        <taxon>Schistosomatidae</taxon>
        <taxon>Schistosoma</taxon>
    </lineage>
</organism>
<evidence type="ECO:0000313" key="2">
    <source>
        <dbReference type="Proteomes" id="UP000279833"/>
    </source>
</evidence>
<dbReference type="AlphaFoldDB" id="A0A183L024"/>
<keyword evidence="2" id="KW-1185">Reference proteome</keyword>
<dbReference type="Proteomes" id="UP000279833">
    <property type="component" value="Unassembled WGS sequence"/>
</dbReference>
<reference evidence="1 2" key="2">
    <citation type="submission" date="2018-11" db="EMBL/GenBank/DDBJ databases">
        <authorList>
            <consortium name="Pathogen Informatics"/>
        </authorList>
    </citation>
    <scope>NUCLEOTIDE SEQUENCE [LARGE SCALE GENOMIC DNA]</scope>
    <source>
        <strain evidence="1">Dakar</strain>
        <strain evidence="2">Dakar, Senegal</strain>
    </source>
</reference>
<dbReference type="WBParaSite" id="SCUD_0002067501-mRNA-1">
    <property type="protein sequence ID" value="SCUD_0002067501-mRNA-1"/>
    <property type="gene ID" value="SCUD_0002067501"/>
</dbReference>